<comment type="caution">
    <text evidence="1">The sequence shown here is derived from an EMBL/GenBank/DDBJ whole genome shotgun (WGS) entry which is preliminary data.</text>
</comment>
<dbReference type="RefSeq" id="WP_158049798.1">
    <property type="nucleotide sequence ID" value="NZ_WAJR01000015.1"/>
</dbReference>
<accession>A0A6N6NR94</accession>
<dbReference type="OrthoDB" id="3173477at2"/>
<organism evidence="1 2">
    <name type="scientific">Ellagibacter isourolithinifaciens</name>
    <dbReference type="NCBI Taxonomy" id="2137581"/>
    <lineage>
        <taxon>Bacteria</taxon>
        <taxon>Bacillati</taxon>
        <taxon>Actinomycetota</taxon>
        <taxon>Coriobacteriia</taxon>
        <taxon>Eggerthellales</taxon>
        <taxon>Eggerthellaceae</taxon>
        <taxon>Ellagibacter</taxon>
    </lineage>
</organism>
<dbReference type="GeneID" id="98658142"/>
<evidence type="ECO:0000313" key="2">
    <source>
        <dbReference type="Proteomes" id="UP000468668"/>
    </source>
</evidence>
<gene>
    <name evidence="1" type="ORF">F8C90_06940</name>
</gene>
<evidence type="ECO:0000313" key="1">
    <source>
        <dbReference type="EMBL" id="KAB1640282.1"/>
    </source>
</evidence>
<dbReference type="Proteomes" id="UP000468668">
    <property type="component" value="Unassembled WGS sequence"/>
</dbReference>
<sequence length="437" mass="49112">MANYHTNDLAIAADTENMKKVLLNFAANLAANSEETGLDFHDILGLRSAEGMYQAIESALTCYYWLAFSGAPVDEDLSSDNSLGWESSTSSASGYASQVEALERVFSSRFQDADFKFGVRPSGRPMSEEASVELSRYGDRWVIQLYYSTAWEPNSSDIDSFFLGLPEGEYGVAFLDADEYDGYETISVFSGVHHGRALLHDAAEEGEDDSIDSHELWELLKKGRAENRDEIDGLAHLAFNCAVSQWNDWGSWEEPYEDDYDDVDSWLEKLNAPLFNWDNPNEDEFEKISDYVIGVLSTFPFKCEVTGAKYLGRNQNIEHCISGSEVCLKSDWNSPYFKYAGIELFDKEGRSLGNVGGYRNPSEDKRAVFACLLPHIRATVVNVETQSSRGDWRKQAHLDVRLELDPIDLPAVLEEMRSLLKLDPEKRSLSSAVSEED</sequence>
<name>A0A6N6NR94_9ACTN</name>
<dbReference type="AlphaFoldDB" id="A0A6N6NR94"/>
<protein>
    <submittedName>
        <fullName evidence="1">Uncharacterized protein</fullName>
    </submittedName>
</protein>
<reference evidence="1 2" key="1">
    <citation type="submission" date="2019-09" db="EMBL/GenBank/DDBJ databases">
        <title>Whole genome shotgun sequencing (WGS) of Ellagibacter isourolithinifaciens DSM 104140(T) and Adlercreutzia muris DSM 29508(T).</title>
        <authorList>
            <person name="Stoll D.A."/>
            <person name="Danylec N."/>
            <person name="Huch M."/>
        </authorList>
    </citation>
    <scope>NUCLEOTIDE SEQUENCE [LARGE SCALE GENOMIC DNA]</scope>
    <source>
        <strain evidence="1 2">DSM 104140</strain>
    </source>
</reference>
<keyword evidence="2" id="KW-1185">Reference proteome</keyword>
<proteinExistence type="predicted"/>
<dbReference type="EMBL" id="WAJR01000015">
    <property type="protein sequence ID" value="KAB1640282.1"/>
    <property type="molecule type" value="Genomic_DNA"/>
</dbReference>